<sequence length="288" mass="31166">MVYTSVPHADLLPRVVDRWRQIESILDGRTAGRTRQRVTLLGGQFVFFLGRLAFNTGDMRSARRFAALSEHYADEAGEPVLAASVAALHSSIAYYTGRHTAALDHLRTADRWDHPYVRARMAAYEARTHAALRDTAAAQAALSRMEAEAGDFRPLPGETPVGEAAVAMFRAGIGARLGDVAAVDEWAPIAVTAYQHRAGDFSAEEEQHAVLNMAVAHLLRPSPEPDAAATIGMQVLGALAASHTHTVAERLRHLDAMFAPAQRAIPAVQDFTDQFRQARPALTAGVTS</sequence>
<dbReference type="EMBL" id="FLUV01000534">
    <property type="protein sequence ID" value="SBW19358.1"/>
    <property type="molecule type" value="Genomic_DNA"/>
</dbReference>
<reference evidence="2" key="1">
    <citation type="submission" date="2016-02" db="EMBL/GenBank/DDBJ databases">
        <authorList>
            <person name="Wibberg D."/>
        </authorList>
    </citation>
    <scope>NUCLEOTIDE SEQUENCE [LARGE SCALE GENOMIC DNA]</scope>
</reference>
<evidence type="ECO:0000313" key="1">
    <source>
        <dbReference type="EMBL" id="SBW19358.1"/>
    </source>
</evidence>
<evidence type="ECO:0000313" key="2">
    <source>
        <dbReference type="Proteomes" id="UP000199013"/>
    </source>
</evidence>
<dbReference type="Proteomes" id="UP000199013">
    <property type="component" value="Unassembled WGS sequence"/>
</dbReference>
<protein>
    <submittedName>
        <fullName evidence="1">Uncharacterized protein</fullName>
    </submittedName>
</protein>
<gene>
    <name evidence="1" type="ORF">FDG2_1272</name>
</gene>
<dbReference type="AlphaFoldDB" id="A0A1C3NV86"/>
<name>A0A1C3NV86_9ACTN</name>
<proteinExistence type="predicted"/>
<keyword evidence="2" id="KW-1185">Reference proteome</keyword>
<organism evidence="1 2">
    <name type="scientific">Candidatus Protofrankia californiensis</name>
    <dbReference type="NCBI Taxonomy" id="1839754"/>
    <lineage>
        <taxon>Bacteria</taxon>
        <taxon>Bacillati</taxon>
        <taxon>Actinomycetota</taxon>
        <taxon>Actinomycetes</taxon>
        <taxon>Frankiales</taxon>
        <taxon>Frankiaceae</taxon>
        <taxon>Protofrankia</taxon>
    </lineage>
</organism>
<accession>A0A1C3NV86</accession>